<dbReference type="EMBL" id="UIDG01000043">
    <property type="protein sequence ID" value="SUS04635.1"/>
    <property type="molecule type" value="Genomic_DNA"/>
</dbReference>
<dbReference type="PANTHER" id="PTHR40036:SF1">
    <property type="entry name" value="MACROCIN O-METHYLTRANSFERASE"/>
    <property type="match status" value="1"/>
</dbReference>
<dbReference type="InterPro" id="IPR008884">
    <property type="entry name" value="TylF_MeTrfase"/>
</dbReference>
<dbReference type="AlphaFoldDB" id="A0A380TB77"/>
<keyword evidence="1" id="KW-0489">Methyltransferase</keyword>
<dbReference type="Gene3D" id="3.40.50.150">
    <property type="entry name" value="Vaccinia Virus protein VP39"/>
    <property type="match status" value="1"/>
</dbReference>
<sequence>MFYGLDEKQQGILRHILGVIDLLFKKTFHADQLITVERCMGFLEDKKFMDVIKKTAKTGQEKSLLWRLHTQIWAARQCLCLPGDFVECGVYKGFCSDTVIQYLDFDKTGKTFYLYDTFEGIPEQHRAGSPVRPGGYAEAGLYDQAVNRFSPFANVRVVKGVVPDVLAQVCPERIAYLHLDMNSASAEIGALKALFERVTIGGMIVLDDYGWEWYRAQKTAEDAFFAARNHHVLELPTGQGLVVKHAGG</sequence>
<dbReference type="GO" id="GO:0008168">
    <property type="term" value="F:methyltransferase activity"/>
    <property type="evidence" value="ECO:0007669"/>
    <property type="project" value="UniProtKB-KW"/>
</dbReference>
<protein>
    <submittedName>
        <fullName evidence="1">Methyltransferase-like protein</fullName>
    </submittedName>
</protein>
<reference evidence="1" key="1">
    <citation type="submission" date="2018-07" db="EMBL/GenBank/DDBJ databases">
        <authorList>
            <person name="Quirk P.G."/>
            <person name="Krulwich T.A."/>
        </authorList>
    </citation>
    <scope>NUCLEOTIDE SEQUENCE</scope>
</reference>
<dbReference type="InterPro" id="IPR029063">
    <property type="entry name" value="SAM-dependent_MTases_sf"/>
</dbReference>
<keyword evidence="1" id="KW-0808">Transferase</keyword>
<organism evidence="1">
    <name type="scientific">metagenome</name>
    <dbReference type="NCBI Taxonomy" id="256318"/>
    <lineage>
        <taxon>unclassified sequences</taxon>
        <taxon>metagenomes</taxon>
    </lineage>
</organism>
<name>A0A380TB77_9ZZZZ</name>
<dbReference type="Pfam" id="PF05711">
    <property type="entry name" value="TylF"/>
    <property type="match status" value="1"/>
</dbReference>
<proteinExistence type="predicted"/>
<dbReference type="PANTHER" id="PTHR40036">
    <property type="entry name" value="MACROCIN O-METHYLTRANSFERASE"/>
    <property type="match status" value="1"/>
</dbReference>
<accession>A0A380TB77</accession>
<dbReference type="GO" id="GO:0032259">
    <property type="term" value="P:methylation"/>
    <property type="evidence" value="ECO:0007669"/>
    <property type="project" value="UniProtKB-KW"/>
</dbReference>
<evidence type="ECO:0000313" key="1">
    <source>
        <dbReference type="EMBL" id="SUS04635.1"/>
    </source>
</evidence>
<gene>
    <name evidence="1" type="ORF">DF3PB_1370003</name>
</gene>